<dbReference type="PROSITE" id="PS00595">
    <property type="entry name" value="AA_TRANSFER_CLASS_5"/>
    <property type="match status" value="1"/>
</dbReference>
<dbReference type="PANTHER" id="PTHR43586:SF4">
    <property type="entry name" value="ISOPENICILLIN N EPIMERASE"/>
    <property type="match status" value="1"/>
</dbReference>
<dbReference type="InterPro" id="IPR015424">
    <property type="entry name" value="PyrdxlP-dep_Trfase"/>
</dbReference>
<evidence type="ECO:0000256" key="2">
    <source>
        <dbReference type="ARBA" id="ARBA00010447"/>
    </source>
</evidence>
<keyword evidence="7" id="KW-0808">Transferase</keyword>
<comment type="catalytic activity">
    <reaction evidence="5">
        <text>(sulfur carrier)-H + L-cysteine = (sulfur carrier)-SH + L-alanine</text>
        <dbReference type="Rhea" id="RHEA:43892"/>
        <dbReference type="Rhea" id="RHEA-COMP:14737"/>
        <dbReference type="Rhea" id="RHEA-COMP:14739"/>
        <dbReference type="ChEBI" id="CHEBI:29917"/>
        <dbReference type="ChEBI" id="CHEBI:35235"/>
        <dbReference type="ChEBI" id="CHEBI:57972"/>
        <dbReference type="ChEBI" id="CHEBI:64428"/>
        <dbReference type="EC" id="2.8.1.7"/>
    </reaction>
</comment>
<protein>
    <recommendedName>
        <fullName evidence="3">cysteine desulfurase</fullName>
        <ecNumber evidence="3">2.8.1.7</ecNumber>
    </recommendedName>
</protein>
<dbReference type="InterPro" id="IPR020578">
    <property type="entry name" value="Aminotrans_V_PyrdxlP_BS"/>
</dbReference>
<dbReference type="PIRSF" id="PIRSF005572">
    <property type="entry name" value="NifS"/>
    <property type="match status" value="1"/>
</dbReference>
<dbReference type="InterPro" id="IPR010969">
    <property type="entry name" value="Cys_dSase-rel_unknwn_funct"/>
</dbReference>
<dbReference type="Gene3D" id="3.40.640.10">
    <property type="entry name" value="Type I PLP-dependent aspartate aminotransferase-like (Major domain)"/>
    <property type="match status" value="1"/>
</dbReference>
<dbReference type="InterPro" id="IPR015421">
    <property type="entry name" value="PyrdxlP-dep_Trfase_major"/>
</dbReference>
<dbReference type="OrthoDB" id="9804366at2"/>
<dbReference type="NCBIfam" id="TIGR01977">
    <property type="entry name" value="am_tr_V_EF2568"/>
    <property type="match status" value="1"/>
</dbReference>
<dbReference type="AlphaFoldDB" id="A0A0D8I9B0"/>
<dbReference type="InterPro" id="IPR015422">
    <property type="entry name" value="PyrdxlP-dep_Trfase_small"/>
</dbReference>
<proteinExistence type="inferred from homology"/>
<dbReference type="STRING" id="84022.CACET_c21410"/>
<evidence type="ECO:0000256" key="6">
    <source>
        <dbReference type="RuleBase" id="RU004504"/>
    </source>
</evidence>
<evidence type="ECO:0000256" key="3">
    <source>
        <dbReference type="ARBA" id="ARBA00012239"/>
    </source>
</evidence>
<dbReference type="SUPFAM" id="SSF53383">
    <property type="entry name" value="PLP-dependent transferases"/>
    <property type="match status" value="1"/>
</dbReference>
<evidence type="ECO:0000313" key="7">
    <source>
        <dbReference type="EMBL" id="AKL95588.1"/>
    </source>
</evidence>
<dbReference type="Pfam" id="PF00266">
    <property type="entry name" value="Aminotran_5"/>
    <property type="match status" value="1"/>
</dbReference>
<dbReference type="EMBL" id="CP009687">
    <property type="protein sequence ID" value="AKL95588.1"/>
    <property type="molecule type" value="Genomic_DNA"/>
</dbReference>
<keyword evidence="4" id="KW-0663">Pyridoxal phosphate</keyword>
<evidence type="ECO:0000256" key="4">
    <source>
        <dbReference type="ARBA" id="ARBA00022898"/>
    </source>
</evidence>
<gene>
    <name evidence="7" type="primary">csd3</name>
    <name evidence="7" type="ORF">CACET_c21410</name>
</gene>
<dbReference type="PANTHER" id="PTHR43586">
    <property type="entry name" value="CYSTEINE DESULFURASE"/>
    <property type="match status" value="1"/>
</dbReference>
<keyword evidence="8" id="KW-1185">Reference proteome</keyword>
<comment type="cofactor">
    <cofactor evidence="1 6">
        <name>pyridoxal 5'-phosphate</name>
        <dbReference type="ChEBI" id="CHEBI:597326"/>
    </cofactor>
</comment>
<dbReference type="Proteomes" id="UP000035704">
    <property type="component" value="Chromosome"/>
</dbReference>
<dbReference type="RefSeq" id="WP_044825095.1">
    <property type="nucleotide sequence ID" value="NZ_CP009687.1"/>
</dbReference>
<sequence>MSKKIYFDNAATTFPKPSSVYEIMDKFYRTNGVNVGRGQYDLASQASILVQETRELLCKLFNCPPNKRVVFTSTATEAINVILQGINWQGGENVYITHFEHNGVLRCLHELQKRFGLNLNYLNTDSKSLSYDVEGIRTQFQEKKPDVVIMNHASNVCGLITPIAEIAKMAKSYQAEVVVDCAQTAGLIEIDMMKLSVDYMIFAGHKTLYGPLGIAGFIIDERSYLKPLLYGGTGVDSASLSLPGTIPHRFEVGSPNIHAISGLNAALKWINKEGIKEIYKKERVLTNKLVEVLRSFDTNLYLNNDLDNHIGVISCTFRDIPADRIGEILNQNEIAVRTGLHCAPDAHKFLNTSPGGTVRFSLGYFNTEEDISRIEEVLGAIEFG</sequence>
<evidence type="ECO:0000256" key="1">
    <source>
        <dbReference type="ARBA" id="ARBA00001933"/>
    </source>
</evidence>
<dbReference type="InterPro" id="IPR016454">
    <property type="entry name" value="Cysteine_dSase"/>
</dbReference>
<dbReference type="KEGG" id="cace:CACET_c21410"/>
<dbReference type="GO" id="GO:0031071">
    <property type="term" value="F:cysteine desulfurase activity"/>
    <property type="evidence" value="ECO:0007669"/>
    <property type="project" value="UniProtKB-EC"/>
</dbReference>
<name>A0A0D8I9B0_9CLOT</name>
<reference evidence="7 8" key="1">
    <citation type="submission" date="2014-10" db="EMBL/GenBank/DDBJ databases">
        <title>Genome sequence of Clostridium aceticum DSM 1496.</title>
        <authorList>
            <person name="Poehlein A."/>
            <person name="Schiel-Bengelsdorf B."/>
            <person name="Gottschalk G."/>
            <person name="Duerre P."/>
            <person name="Daniel R."/>
        </authorList>
    </citation>
    <scope>NUCLEOTIDE SEQUENCE [LARGE SCALE GENOMIC DNA]</scope>
    <source>
        <strain evidence="7 8">DSM 1496</strain>
    </source>
</reference>
<dbReference type="InterPro" id="IPR000192">
    <property type="entry name" value="Aminotrans_V_dom"/>
</dbReference>
<dbReference type="Gene3D" id="3.90.1150.10">
    <property type="entry name" value="Aspartate Aminotransferase, domain 1"/>
    <property type="match status" value="1"/>
</dbReference>
<evidence type="ECO:0000256" key="5">
    <source>
        <dbReference type="ARBA" id="ARBA00050776"/>
    </source>
</evidence>
<dbReference type="EC" id="2.8.1.7" evidence="3"/>
<comment type="similarity">
    <text evidence="2">Belongs to the class-V pyridoxal-phosphate-dependent aminotransferase family. Csd subfamily.</text>
</comment>
<evidence type="ECO:0000313" key="8">
    <source>
        <dbReference type="Proteomes" id="UP000035704"/>
    </source>
</evidence>
<dbReference type="PATRIC" id="fig|84022.5.peg.567"/>
<accession>A0A0D8I9B0</accession>
<organism evidence="7 8">
    <name type="scientific">Clostridium aceticum</name>
    <dbReference type="NCBI Taxonomy" id="84022"/>
    <lineage>
        <taxon>Bacteria</taxon>
        <taxon>Bacillati</taxon>
        <taxon>Bacillota</taxon>
        <taxon>Clostridia</taxon>
        <taxon>Eubacteriales</taxon>
        <taxon>Clostridiaceae</taxon>
        <taxon>Clostridium</taxon>
    </lineage>
</organism>